<organism evidence="1 2">
    <name type="scientific">Pseudomonas mercuritolerans</name>
    <dbReference type="NCBI Taxonomy" id="2951809"/>
    <lineage>
        <taxon>Bacteria</taxon>
        <taxon>Pseudomonadati</taxon>
        <taxon>Pseudomonadota</taxon>
        <taxon>Gammaproteobacteria</taxon>
        <taxon>Pseudomonadales</taxon>
        <taxon>Pseudomonadaceae</taxon>
        <taxon>Pseudomonas</taxon>
    </lineage>
</organism>
<sequence>MRTDFEDDLLAFVQTELKKMHVEVSSRDVTECALLFLKLQRRSPVPVPRRTERSDVFSVPPNLQSGFDDLCLAILEGRPLFPYLSRSTLCANKSDGLLDDWGILHFHLGSELLANGLVKGTQVVAFGLVHHDCVYFLDTQPHGSGHSDVWVREELIHIVEKNWPTLLPSNGRTLTPDTLTTEQRADCRRKSVNVTVTKQSGEVIFPPGGGVMCDGTAINDFMQLQKIYAQFDWARKMCERREQWICDTVGIGSKDFRVHIGFASSQLYLYEKNSGVRIEFANLK</sequence>
<evidence type="ECO:0000313" key="2">
    <source>
        <dbReference type="Proteomes" id="UP001063475"/>
    </source>
</evidence>
<dbReference type="Proteomes" id="UP001063475">
    <property type="component" value="Unassembled WGS sequence"/>
</dbReference>
<dbReference type="EMBL" id="JAMSHA010000008">
    <property type="protein sequence ID" value="MCV2224257.1"/>
    <property type="molecule type" value="Genomic_DNA"/>
</dbReference>
<evidence type="ECO:0000313" key="1">
    <source>
        <dbReference type="EMBL" id="MCV2224257.1"/>
    </source>
</evidence>
<keyword evidence="2" id="KW-1185">Reference proteome</keyword>
<gene>
    <name evidence="1" type="ORF">ND528_22100</name>
</gene>
<proteinExistence type="predicted"/>
<comment type="caution">
    <text evidence="1">The sequence shown here is derived from an EMBL/GenBank/DDBJ whole genome shotgun (WGS) entry which is preliminary data.</text>
</comment>
<accession>A0ABT2Y001</accession>
<name>A0ABT2Y001_9PSED</name>
<dbReference type="RefSeq" id="WP_263471250.1">
    <property type="nucleotide sequence ID" value="NZ_JAMSHA010000008.1"/>
</dbReference>
<protein>
    <submittedName>
        <fullName evidence="1">Uncharacterized protein</fullName>
    </submittedName>
</protein>
<reference evidence="1" key="1">
    <citation type="submission" date="2022-06" db="EMBL/GenBank/DDBJ databases">
        <title>De novo draft assembly of the Pseudomonas mercurotoleraris sp. nov., isolated from the plants rhizosphere.</title>
        <authorList>
            <person name="Robas M."/>
            <person name="Gonzalez D."/>
            <person name="Fernandez V.M."/>
            <person name="Luna L."/>
            <person name="Provanza A."/>
            <person name="Jimenez P.A."/>
        </authorList>
    </citation>
    <scope>NUCLEOTIDE SEQUENCE</scope>
    <source>
        <strain evidence="1">SAICEUPSM</strain>
    </source>
</reference>